<reference evidence="3 4" key="1">
    <citation type="submission" date="2020-02" db="EMBL/GenBank/DDBJ databases">
        <title>Complete genome sequence of Flavobacteriaceae bacterium.</title>
        <authorList>
            <person name="Kim S.-J."/>
            <person name="Kim Y.-S."/>
            <person name="Kim K.-H."/>
        </authorList>
    </citation>
    <scope>NUCLEOTIDE SEQUENCE [LARGE SCALE GENOMIC DNA]</scope>
    <source>
        <strain evidence="3 4">RR4-40</strain>
    </source>
</reference>
<dbReference type="Pfam" id="PF18962">
    <property type="entry name" value="Por_Secre_tail"/>
    <property type="match status" value="1"/>
</dbReference>
<protein>
    <submittedName>
        <fullName evidence="3">T9SS type A sorting domain-containing protein</fullName>
    </submittedName>
</protein>
<evidence type="ECO:0000256" key="1">
    <source>
        <dbReference type="ARBA" id="ARBA00022729"/>
    </source>
</evidence>
<dbReference type="Proteomes" id="UP000505306">
    <property type="component" value="Chromosome"/>
</dbReference>
<dbReference type="InterPro" id="IPR026444">
    <property type="entry name" value="Secre_tail"/>
</dbReference>
<feature type="domain" description="Secretion system C-terminal sorting" evidence="2">
    <location>
        <begin position="177"/>
        <end position="245"/>
    </location>
</feature>
<name>A0A6G6GJ05_9FLAO</name>
<dbReference type="RefSeq" id="WP_164678535.1">
    <property type="nucleotide sequence ID" value="NZ_CP049057.1"/>
</dbReference>
<evidence type="ECO:0000313" key="4">
    <source>
        <dbReference type="Proteomes" id="UP000505306"/>
    </source>
</evidence>
<sequence>MKNIVFLLAFVGMTNAQNIDPDFFNQTWYLYEVYDSDFEITFVVDGYQPYAGKPTIDQIMPYIIIEDTFEFNGVGICNTINGTLEEDPIEGWLRTVTTSQTTNTCGFYEDQDERLIFGPFAVVNPDPTFFTIVTPTVSDDSDGFQTMQFGTQPFLQYTYRNTPILALGEEERNKIAVYPNPVNDILFIDTQSQPIDTVRVFSMAGTIVSEVVLSPNNHIVNTSRLAKGIYFVTISAENRTQTFKVVKE</sequence>
<accession>A0A6G6GJ05</accession>
<organism evidence="3 4">
    <name type="scientific">Rasiella rasia</name>
    <dbReference type="NCBI Taxonomy" id="2744027"/>
    <lineage>
        <taxon>Bacteria</taxon>
        <taxon>Pseudomonadati</taxon>
        <taxon>Bacteroidota</taxon>
        <taxon>Flavobacteriia</taxon>
        <taxon>Flavobacteriales</taxon>
        <taxon>Flavobacteriaceae</taxon>
        <taxon>Rasiella</taxon>
    </lineage>
</organism>
<evidence type="ECO:0000259" key="2">
    <source>
        <dbReference type="Pfam" id="PF18962"/>
    </source>
</evidence>
<dbReference type="AlphaFoldDB" id="A0A6G6GJ05"/>
<dbReference type="EMBL" id="CP049057">
    <property type="protein sequence ID" value="QIE58528.1"/>
    <property type="molecule type" value="Genomic_DNA"/>
</dbReference>
<gene>
    <name evidence="3" type="ORF">G5B37_02830</name>
</gene>
<dbReference type="NCBIfam" id="TIGR04183">
    <property type="entry name" value="Por_Secre_tail"/>
    <property type="match status" value="1"/>
</dbReference>
<dbReference type="KEGG" id="mgel:G5B37_02830"/>
<proteinExistence type="predicted"/>
<keyword evidence="1" id="KW-0732">Signal</keyword>
<keyword evidence="4" id="KW-1185">Reference proteome</keyword>
<evidence type="ECO:0000313" key="3">
    <source>
        <dbReference type="EMBL" id="QIE58528.1"/>
    </source>
</evidence>